<dbReference type="PROSITE" id="PS50977">
    <property type="entry name" value="HTH_TETR_2"/>
    <property type="match status" value="1"/>
</dbReference>
<dbReference type="Pfam" id="PF00440">
    <property type="entry name" value="TetR_N"/>
    <property type="match status" value="1"/>
</dbReference>
<accession>A0A2T0LD25</accession>
<evidence type="ECO:0000256" key="1">
    <source>
        <dbReference type="ARBA" id="ARBA00022491"/>
    </source>
</evidence>
<dbReference type="Gene3D" id="1.10.357.10">
    <property type="entry name" value="Tetracycline Repressor, domain 2"/>
    <property type="match status" value="1"/>
</dbReference>
<evidence type="ECO:0000259" key="7">
    <source>
        <dbReference type="PROSITE" id="PS50977"/>
    </source>
</evidence>
<dbReference type="InterPro" id="IPR004111">
    <property type="entry name" value="Repressor_TetR_C"/>
</dbReference>
<proteinExistence type="predicted"/>
<dbReference type="Proteomes" id="UP000237797">
    <property type="component" value="Unassembled WGS sequence"/>
</dbReference>
<dbReference type="GO" id="GO:0003700">
    <property type="term" value="F:DNA-binding transcription factor activity"/>
    <property type="evidence" value="ECO:0007669"/>
    <property type="project" value="TreeGrafter"/>
</dbReference>
<dbReference type="GO" id="GO:0000976">
    <property type="term" value="F:transcription cis-regulatory region binding"/>
    <property type="evidence" value="ECO:0007669"/>
    <property type="project" value="TreeGrafter"/>
</dbReference>
<reference evidence="8 9" key="1">
    <citation type="submission" date="2018-03" db="EMBL/GenBank/DDBJ databases">
        <title>Genomic Encyclopedia of Archaeal and Bacterial Type Strains, Phase II (KMG-II): from individual species to whole genera.</title>
        <authorList>
            <person name="Goeker M."/>
        </authorList>
    </citation>
    <scope>NUCLEOTIDE SEQUENCE [LARGE SCALE GENOMIC DNA]</scope>
    <source>
        <strain evidence="8 9">DSM 44946</strain>
    </source>
</reference>
<keyword evidence="2" id="KW-0805">Transcription regulation</keyword>
<evidence type="ECO:0000256" key="5">
    <source>
        <dbReference type="PROSITE-ProRule" id="PRU00335"/>
    </source>
</evidence>
<evidence type="ECO:0000313" key="8">
    <source>
        <dbReference type="EMBL" id="PRX39886.1"/>
    </source>
</evidence>
<organism evidence="8 9">
    <name type="scientific">Planifilum fimeticola</name>
    <dbReference type="NCBI Taxonomy" id="201975"/>
    <lineage>
        <taxon>Bacteria</taxon>
        <taxon>Bacillati</taxon>
        <taxon>Bacillota</taxon>
        <taxon>Bacilli</taxon>
        <taxon>Bacillales</taxon>
        <taxon>Thermoactinomycetaceae</taxon>
        <taxon>Planifilum</taxon>
    </lineage>
</organism>
<gene>
    <name evidence="8" type="ORF">CLV97_11946</name>
</gene>
<feature type="region of interest" description="Disordered" evidence="6">
    <location>
        <begin position="1"/>
        <end position="30"/>
    </location>
</feature>
<dbReference type="InterPro" id="IPR050109">
    <property type="entry name" value="HTH-type_TetR-like_transc_reg"/>
</dbReference>
<keyword evidence="9" id="KW-1185">Reference proteome</keyword>
<feature type="DNA-binding region" description="H-T-H motif" evidence="5">
    <location>
        <begin position="54"/>
        <end position="73"/>
    </location>
</feature>
<sequence>MSRAKEVSVPKMPRRSPPGRTGDFRKPEPVPLTREGIIDAALSLLNQSGLNRLSMRRLADSLGVQAASLYWHIKNKSELLQLMADKICEEMNWPDEAGMSWREKVRRGMVSYREALLQYRDSAEIFADTPPLTPNRLRMIESLYKTLGQAGLSQEEVVLTADLLNNYVIGFVMEEVRFAGRPGRQEEEKEARPESHPVLPDMEKRFQYGLEIILDGISFRLNREGSSPGQ</sequence>
<name>A0A2T0LD25_9BACL</name>
<dbReference type="EMBL" id="PVNE01000019">
    <property type="protein sequence ID" value="PRX39886.1"/>
    <property type="molecule type" value="Genomic_DNA"/>
</dbReference>
<protein>
    <submittedName>
        <fullName evidence="8">TetR family transcriptional regulator</fullName>
    </submittedName>
</protein>
<dbReference type="Pfam" id="PF02909">
    <property type="entry name" value="TetR_C_1"/>
    <property type="match status" value="1"/>
</dbReference>
<dbReference type="InterPro" id="IPR036271">
    <property type="entry name" value="Tet_transcr_reg_TetR-rel_C_sf"/>
</dbReference>
<dbReference type="PANTHER" id="PTHR30055">
    <property type="entry name" value="HTH-TYPE TRANSCRIPTIONAL REGULATOR RUTR"/>
    <property type="match status" value="1"/>
</dbReference>
<evidence type="ECO:0000256" key="4">
    <source>
        <dbReference type="ARBA" id="ARBA00023163"/>
    </source>
</evidence>
<dbReference type="InterPro" id="IPR009057">
    <property type="entry name" value="Homeodomain-like_sf"/>
</dbReference>
<dbReference type="PRINTS" id="PR00400">
    <property type="entry name" value="TETREPRESSOR"/>
</dbReference>
<dbReference type="PRINTS" id="PR00455">
    <property type="entry name" value="HTHTETR"/>
</dbReference>
<evidence type="ECO:0000313" key="9">
    <source>
        <dbReference type="Proteomes" id="UP000237797"/>
    </source>
</evidence>
<keyword evidence="4" id="KW-0804">Transcription</keyword>
<dbReference type="SUPFAM" id="SSF48498">
    <property type="entry name" value="Tetracyclin repressor-like, C-terminal domain"/>
    <property type="match status" value="1"/>
</dbReference>
<dbReference type="SUPFAM" id="SSF46689">
    <property type="entry name" value="Homeodomain-like"/>
    <property type="match status" value="1"/>
</dbReference>
<evidence type="ECO:0000256" key="3">
    <source>
        <dbReference type="ARBA" id="ARBA00023125"/>
    </source>
</evidence>
<dbReference type="AlphaFoldDB" id="A0A2T0LD25"/>
<dbReference type="GO" id="GO:0045892">
    <property type="term" value="P:negative regulation of DNA-templated transcription"/>
    <property type="evidence" value="ECO:0007669"/>
    <property type="project" value="InterPro"/>
</dbReference>
<feature type="domain" description="HTH tetR-type" evidence="7">
    <location>
        <begin position="31"/>
        <end position="91"/>
    </location>
</feature>
<evidence type="ECO:0000256" key="2">
    <source>
        <dbReference type="ARBA" id="ARBA00023015"/>
    </source>
</evidence>
<comment type="caution">
    <text evidence="8">The sequence shown here is derived from an EMBL/GenBank/DDBJ whole genome shotgun (WGS) entry which is preliminary data.</text>
</comment>
<keyword evidence="3 5" id="KW-0238">DNA-binding</keyword>
<dbReference type="PANTHER" id="PTHR30055:SF151">
    <property type="entry name" value="TRANSCRIPTIONAL REGULATORY PROTEIN"/>
    <property type="match status" value="1"/>
</dbReference>
<dbReference type="InterPro" id="IPR003012">
    <property type="entry name" value="Tet_transcr_reg_TetR"/>
</dbReference>
<keyword evidence="1" id="KW-0678">Repressor</keyword>
<dbReference type="InterPro" id="IPR001647">
    <property type="entry name" value="HTH_TetR"/>
</dbReference>
<evidence type="ECO:0000256" key="6">
    <source>
        <dbReference type="SAM" id="MobiDB-lite"/>
    </source>
</evidence>
<dbReference type="GO" id="GO:0046677">
    <property type="term" value="P:response to antibiotic"/>
    <property type="evidence" value="ECO:0007669"/>
    <property type="project" value="InterPro"/>
</dbReference>